<dbReference type="eggNOG" id="COG2120">
    <property type="taxonomic scope" value="Bacteria"/>
</dbReference>
<dbReference type="SUPFAM" id="SSF53335">
    <property type="entry name" value="S-adenosyl-L-methionine-dependent methyltransferases"/>
    <property type="match status" value="1"/>
</dbReference>
<dbReference type="Pfam" id="PF02585">
    <property type="entry name" value="PIG-L"/>
    <property type="match status" value="1"/>
</dbReference>
<dbReference type="EMBL" id="CP001804">
    <property type="protein sequence ID" value="ACY18452.1"/>
    <property type="molecule type" value="Genomic_DNA"/>
</dbReference>
<protein>
    <submittedName>
        <fullName evidence="2">LmbE family protein</fullName>
    </submittedName>
</protein>
<dbReference type="AlphaFoldDB" id="D0LJU5"/>
<dbReference type="InterPro" id="IPR003737">
    <property type="entry name" value="GlcNAc_PI_deacetylase-related"/>
</dbReference>
<dbReference type="Proteomes" id="UP000001880">
    <property type="component" value="Chromosome"/>
</dbReference>
<dbReference type="InterPro" id="IPR041698">
    <property type="entry name" value="Methyltransf_25"/>
</dbReference>
<dbReference type="eggNOG" id="COG0500">
    <property type="taxonomic scope" value="Bacteria"/>
</dbReference>
<dbReference type="PANTHER" id="PTHR12993">
    <property type="entry name" value="N-ACETYLGLUCOSAMINYL-PHOSPHATIDYLINOSITOL DE-N-ACETYLASE-RELATED"/>
    <property type="match status" value="1"/>
</dbReference>
<dbReference type="PANTHER" id="PTHR12993:SF29">
    <property type="entry name" value="BLR3841 PROTEIN"/>
    <property type="match status" value="1"/>
</dbReference>
<evidence type="ECO:0000313" key="3">
    <source>
        <dbReference type="Proteomes" id="UP000001880"/>
    </source>
</evidence>
<dbReference type="InterPro" id="IPR029063">
    <property type="entry name" value="SAM-dependent_MTases_sf"/>
</dbReference>
<dbReference type="HOGENOM" id="CLU_024122_0_0_7"/>
<dbReference type="CDD" id="cd02440">
    <property type="entry name" value="AdoMet_MTases"/>
    <property type="match status" value="1"/>
</dbReference>
<accession>D0LJU5</accession>
<evidence type="ECO:0000259" key="1">
    <source>
        <dbReference type="Pfam" id="PF13649"/>
    </source>
</evidence>
<dbReference type="RefSeq" id="WP_012831044.1">
    <property type="nucleotide sequence ID" value="NC_013440.1"/>
</dbReference>
<name>D0LJU5_HALO1</name>
<keyword evidence="3" id="KW-1185">Reference proteome</keyword>
<reference evidence="2 3" key="1">
    <citation type="journal article" date="2010" name="Stand. Genomic Sci.">
        <title>Complete genome sequence of Haliangium ochraceum type strain (SMP-2).</title>
        <authorList>
            <consortium name="US DOE Joint Genome Institute (JGI-PGF)"/>
            <person name="Ivanova N."/>
            <person name="Daum C."/>
            <person name="Lang E."/>
            <person name="Abt B."/>
            <person name="Kopitz M."/>
            <person name="Saunders E."/>
            <person name="Lapidus A."/>
            <person name="Lucas S."/>
            <person name="Glavina Del Rio T."/>
            <person name="Nolan M."/>
            <person name="Tice H."/>
            <person name="Copeland A."/>
            <person name="Cheng J.F."/>
            <person name="Chen F."/>
            <person name="Bruce D."/>
            <person name="Goodwin L."/>
            <person name="Pitluck S."/>
            <person name="Mavromatis K."/>
            <person name="Pati A."/>
            <person name="Mikhailova N."/>
            <person name="Chen A."/>
            <person name="Palaniappan K."/>
            <person name="Land M."/>
            <person name="Hauser L."/>
            <person name="Chang Y.J."/>
            <person name="Jeffries C.D."/>
            <person name="Detter J.C."/>
            <person name="Brettin T."/>
            <person name="Rohde M."/>
            <person name="Goker M."/>
            <person name="Bristow J."/>
            <person name="Markowitz V."/>
            <person name="Eisen J.A."/>
            <person name="Hugenholtz P."/>
            <person name="Kyrpides N.C."/>
            <person name="Klenk H.P."/>
        </authorList>
    </citation>
    <scope>NUCLEOTIDE SEQUENCE [LARGE SCALE GENOMIC DNA]</scope>
    <source>
        <strain evidence="3">DSM 14365 / CIP 107738 / JCM 11303 / AJ 13395 / SMP-2</strain>
    </source>
</reference>
<organism evidence="2 3">
    <name type="scientific">Haliangium ochraceum (strain DSM 14365 / JCM 11303 / SMP-2)</name>
    <dbReference type="NCBI Taxonomy" id="502025"/>
    <lineage>
        <taxon>Bacteria</taxon>
        <taxon>Pseudomonadati</taxon>
        <taxon>Myxococcota</taxon>
        <taxon>Polyangia</taxon>
        <taxon>Haliangiales</taxon>
        <taxon>Kofleriaceae</taxon>
        <taxon>Haliangium</taxon>
    </lineage>
</organism>
<gene>
    <name evidence="2" type="ordered locus">Hoch_5977</name>
</gene>
<dbReference type="Pfam" id="PF13649">
    <property type="entry name" value="Methyltransf_25"/>
    <property type="match status" value="1"/>
</dbReference>
<feature type="domain" description="Methyltransferase" evidence="1">
    <location>
        <begin position="306"/>
        <end position="397"/>
    </location>
</feature>
<dbReference type="InterPro" id="IPR024078">
    <property type="entry name" value="LmbE-like_dom_sf"/>
</dbReference>
<dbReference type="GO" id="GO:0016811">
    <property type="term" value="F:hydrolase activity, acting on carbon-nitrogen (but not peptide) bonds, in linear amides"/>
    <property type="evidence" value="ECO:0007669"/>
    <property type="project" value="TreeGrafter"/>
</dbReference>
<dbReference type="Gene3D" id="3.40.50.150">
    <property type="entry name" value="Vaccinia Virus protein VP39"/>
    <property type="match status" value="1"/>
</dbReference>
<sequence>MSFDNPHLAHSLLHDVAALPELSLDLESEPRWARTAVIAPHPDDESLACGGLVARLRRAGCEVDIVIMSDGAGSHPHSRSHPRARLVALRRAEAERAATILGVERSRVHFLEQPDGAVPGASAAGFGAAVESLRHTLDELAPSTVLAPWRRDKHRDHEATCEIVHAAYADSEVRILEYPVWVWDAEGAFQTPTAREVRGWRLPIADVADEKARAIAAHASQLTDLVDDDPSAFRMAPHQLVRFQGPEEVFFEQLPRTAADASLPREHFEARHQSAAPWDEGLSAHARGKHELVLGALSQTRYQRALEIGCSIGELSRRLAARTDELLALDISERAVSAAALRCCHLENIEFRRQQIPTQWPEGSFDLVLLSEVGLYLSSADLETLRQQAIAALRPGGELLLVHWRPMMADLPQHADSVHDYIAAAPELSHCRGQRVAGHRLDLLRRC</sequence>
<evidence type="ECO:0000313" key="2">
    <source>
        <dbReference type="EMBL" id="ACY18452.1"/>
    </source>
</evidence>
<dbReference type="Gene3D" id="3.40.50.10320">
    <property type="entry name" value="LmbE-like"/>
    <property type="match status" value="1"/>
</dbReference>
<dbReference type="STRING" id="502025.Hoch_5977"/>
<dbReference type="OrthoDB" id="9816564at2"/>
<dbReference type="KEGG" id="hoh:Hoch_5977"/>
<proteinExistence type="predicted"/>
<dbReference type="SUPFAM" id="SSF102588">
    <property type="entry name" value="LmbE-like"/>
    <property type="match status" value="1"/>
</dbReference>